<evidence type="ECO:0000313" key="2">
    <source>
        <dbReference type="Proteomes" id="UP000295680"/>
    </source>
</evidence>
<comment type="caution">
    <text evidence="1">The sequence shown here is derived from an EMBL/GenBank/DDBJ whole genome shotgun (WGS) entry which is preliminary data.</text>
</comment>
<dbReference type="AlphaFoldDB" id="A0A4R2J8C9"/>
<organism evidence="1 2">
    <name type="scientific">Actinocrispum wychmicini</name>
    <dbReference type="NCBI Taxonomy" id="1213861"/>
    <lineage>
        <taxon>Bacteria</taxon>
        <taxon>Bacillati</taxon>
        <taxon>Actinomycetota</taxon>
        <taxon>Actinomycetes</taxon>
        <taxon>Pseudonocardiales</taxon>
        <taxon>Pseudonocardiaceae</taxon>
        <taxon>Actinocrispum</taxon>
    </lineage>
</organism>
<gene>
    <name evidence="1" type="ORF">EV192_11190</name>
</gene>
<reference evidence="1 2" key="1">
    <citation type="submission" date="2019-03" db="EMBL/GenBank/DDBJ databases">
        <title>Genomic Encyclopedia of Type Strains, Phase IV (KMG-IV): sequencing the most valuable type-strain genomes for metagenomic binning, comparative biology and taxonomic classification.</title>
        <authorList>
            <person name="Goeker M."/>
        </authorList>
    </citation>
    <scope>NUCLEOTIDE SEQUENCE [LARGE SCALE GENOMIC DNA]</scope>
    <source>
        <strain evidence="1 2">DSM 45934</strain>
    </source>
</reference>
<dbReference type="OrthoDB" id="9822933at2"/>
<evidence type="ECO:0000313" key="1">
    <source>
        <dbReference type="EMBL" id="TCO52896.1"/>
    </source>
</evidence>
<proteinExistence type="predicted"/>
<accession>A0A4R2J8C9</accession>
<keyword evidence="2" id="KW-1185">Reference proteome</keyword>
<sequence>MGGRTCRGPVDPPRGPGVVPEVRHIWVQRDGFVEYKTWFIFSWEITGRALDKLSAFLTTEKLRFRDNQVTPERLRLAATDYSSLTTELPELPPRLAVVPASRLASMGTRLVTDGRVTYGDSVGGLSPSATGDVDAGLRQRIGPRDEVLFSPGVLARLRCELPGGPGYLFQLAVKNLRKTGSIFYKAVGGHLKFHPAFDDVIGDLDLRVKRTGQVQDTRDLVFRVRGDRFPDVIDLFEHEVLGTGDEGLFVAPVKSMYEELWEEVGPTETSDGVSLFSDLEMRSDFVSTR</sequence>
<protein>
    <submittedName>
        <fullName evidence="1">Uncharacterized protein</fullName>
    </submittedName>
</protein>
<dbReference type="Proteomes" id="UP000295680">
    <property type="component" value="Unassembled WGS sequence"/>
</dbReference>
<name>A0A4R2J8C9_9PSEU</name>
<dbReference type="RefSeq" id="WP_132123865.1">
    <property type="nucleotide sequence ID" value="NZ_SLWS01000011.1"/>
</dbReference>
<dbReference type="EMBL" id="SLWS01000011">
    <property type="protein sequence ID" value="TCO52896.1"/>
    <property type="molecule type" value="Genomic_DNA"/>
</dbReference>